<organism evidence="1 2">
    <name type="scientific">Nostocoides vanveenii</name>
    <dbReference type="NCBI Taxonomy" id="330835"/>
    <lineage>
        <taxon>Bacteria</taxon>
        <taxon>Bacillati</taxon>
        <taxon>Actinomycetota</taxon>
        <taxon>Actinomycetes</taxon>
        <taxon>Micrococcales</taxon>
        <taxon>Intrasporangiaceae</taxon>
        <taxon>Nostocoides</taxon>
    </lineage>
</organism>
<comment type="caution">
    <text evidence="1">The sequence shown here is derived from an EMBL/GenBank/DDBJ whole genome shotgun (WGS) entry which is preliminary data.</text>
</comment>
<dbReference type="RefSeq" id="WP_324388439.1">
    <property type="nucleotide sequence ID" value="NZ_BAAAPN010000003.1"/>
</dbReference>
<evidence type="ECO:0000313" key="2">
    <source>
        <dbReference type="Proteomes" id="UP001501475"/>
    </source>
</evidence>
<dbReference type="SUPFAM" id="SSF48452">
    <property type="entry name" value="TPR-like"/>
    <property type="match status" value="1"/>
</dbReference>
<dbReference type="InterPro" id="IPR011990">
    <property type="entry name" value="TPR-like_helical_dom_sf"/>
</dbReference>
<dbReference type="EMBL" id="BAAAPN010000003">
    <property type="protein sequence ID" value="GAA1745135.1"/>
    <property type="molecule type" value="Genomic_DNA"/>
</dbReference>
<dbReference type="Proteomes" id="UP001501475">
    <property type="component" value="Unassembled WGS sequence"/>
</dbReference>
<sequence length="118" mass="13050">MTTEQRLSLATRLLEDGRYAASARLVAPLTVRAPRTKDDLAAQRILARSAYALGRLAEAEQAAGRVVRRRPKDAAMMRLIVRVLQREGRHRDAAGWMTRLDELGSDTWDDGPSHGTAA</sequence>
<protein>
    <recommendedName>
        <fullName evidence="3">Tetratricopeptide repeat protein</fullName>
    </recommendedName>
</protein>
<evidence type="ECO:0008006" key="3">
    <source>
        <dbReference type="Google" id="ProtNLM"/>
    </source>
</evidence>
<evidence type="ECO:0000313" key="1">
    <source>
        <dbReference type="EMBL" id="GAA1745135.1"/>
    </source>
</evidence>
<accession>A0ABN2JZW6</accession>
<keyword evidence="2" id="KW-1185">Reference proteome</keyword>
<gene>
    <name evidence="1" type="ORF">GCM10009810_02320</name>
</gene>
<proteinExistence type="predicted"/>
<dbReference type="Pfam" id="PF13432">
    <property type="entry name" value="TPR_16"/>
    <property type="match status" value="1"/>
</dbReference>
<reference evidence="1 2" key="1">
    <citation type="journal article" date="2019" name="Int. J. Syst. Evol. Microbiol.">
        <title>The Global Catalogue of Microorganisms (GCM) 10K type strain sequencing project: providing services to taxonomists for standard genome sequencing and annotation.</title>
        <authorList>
            <consortium name="The Broad Institute Genomics Platform"/>
            <consortium name="The Broad Institute Genome Sequencing Center for Infectious Disease"/>
            <person name="Wu L."/>
            <person name="Ma J."/>
        </authorList>
    </citation>
    <scope>NUCLEOTIDE SEQUENCE [LARGE SCALE GENOMIC DNA]</scope>
    <source>
        <strain evidence="1 2">JCM 15591</strain>
    </source>
</reference>
<name>A0ABN2JZW6_9MICO</name>
<dbReference type="Gene3D" id="1.25.40.10">
    <property type="entry name" value="Tetratricopeptide repeat domain"/>
    <property type="match status" value="1"/>
</dbReference>